<proteinExistence type="predicted"/>
<evidence type="ECO:0000313" key="1">
    <source>
        <dbReference type="EMBL" id="DAD96349.1"/>
    </source>
</evidence>
<accession>A0A8S5NNG9</accession>
<reference evidence="1" key="1">
    <citation type="journal article" date="2021" name="Proc. Natl. Acad. Sci. U.S.A.">
        <title>A Catalog of Tens of Thousands of Viruses from Human Metagenomes Reveals Hidden Associations with Chronic Diseases.</title>
        <authorList>
            <person name="Tisza M.J."/>
            <person name="Buck C.B."/>
        </authorList>
    </citation>
    <scope>NUCLEOTIDE SEQUENCE</scope>
    <source>
        <strain evidence="1">CtagO6</strain>
    </source>
</reference>
<protein>
    <submittedName>
        <fullName evidence="1">Uncharacterized protein</fullName>
    </submittedName>
</protein>
<dbReference type="EMBL" id="BK015215">
    <property type="protein sequence ID" value="DAD96349.1"/>
    <property type="molecule type" value="Genomic_DNA"/>
</dbReference>
<name>A0A8S5NNG9_9CAUD</name>
<sequence length="215" mass="22125">MAAFFTLTLDTTAPSGGKITLIALTNTRNITATLAATGATQMKLWGNIGTGSAATTEAAASWETFAESKAIQLTSGDGIKTVYVKFRDDVGNETTSYSATTDLDTTAAIVTVTGPDVTKISKVAGYNVATFSFSADTDFVSYSVRVVPQNSSTHTAGTQIGTTNGSENMSGTGDFKADTAISCKINAADLAAASAEDGAKIIKVFVKDKAGNWSV</sequence>
<organism evidence="1">
    <name type="scientific">Myoviridae sp. ctagO6</name>
    <dbReference type="NCBI Taxonomy" id="2826667"/>
    <lineage>
        <taxon>Viruses</taxon>
        <taxon>Duplodnaviria</taxon>
        <taxon>Heunggongvirae</taxon>
        <taxon>Uroviricota</taxon>
        <taxon>Caudoviricetes</taxon>
    </lineage>
</organism>